<evidence type="ECO:0000256" key="4">
    <source>
        <dbReference type="ARBA" id="ARBA00023163"/>
    </source>
</evidence>
<dbReference type="InterPro" id="IPR001789">
    <property type="entry name" value="Sig_transdc_resp-reg_receiver"/>
</dbReference>
<name>A0ABN6VTI6_9BACT</name>
<proteinExistence type="predicted"/>
<dbReference type="InterPro" id="IPR000792">
    <property type="entry name" value="Tscrpt_reg_LuxR_C"/>
</dbReference>
<gene>
    <name evidence="8" type="ORF">GURASL_25410</name>
</gene>
<protein>
    <submittedName>
        <fullName evidence="8">DNA-binding response regulator</fullName>
    </submittedName>
</protein>
<keyword evidence="2" id="KW-0805">Transcription regulation</keyword>
<dbReference type="Gene3D" id="3.40.50.2300">
    <property type="match status" value="1"/>
</dbReference>
<feature type="domain" description="Response regulatory" evidence="7">
    <location>
        <begin position="4"/>
        <end position="120"/>
    </location>
</feature>
<dbReference type="EMBL" id="AP027151">
    <property type="protein sequence ID" value="BDV43618.1"/>
    <property type="molecule type" value="Genomic_DNA"/>
</dbReference>
<dbReference type="PRINTS" id="PR00038">
    <property type="entry name" value="HTHLUXR"/>
</dbReference>
<dbReference type="CDD" id="cd17535">
    <property type="entry name" value="REC_NarL-like"/>
    <property type="match status" value="1"/>
</dbReference>
<accession>A0ABN6VTI6</accession>
<evidence type="ECO:0000256" key="1">
    <source>
        <dbReference type="ARBA" id="ARBA00022553"/>
    </source>
</evidence>
<reference evidence="8 9" key="1">
    <citation type="submission" date="2022-12" db="EMBL/GenBank/DDBJ databases">
        <title>Polyphasic characterization of Geotalea uranireducens NIT-SL11 newly isolated from a complex of sewage sludge and microbially reduced graphene oxide.</title>
        <authorList>
            <person name="Xie L."/>
            <person name="Yoshida N."/>
            <person name="Meng L."/>
        </authorList>
    </citation>
    <scope>NUCLEOTIDE SEQUENCE [LARGE SCALE GENOMIC DNA]</scope>
    <source>
        <strain evidence="8 9">NIT-SL11</strain>
    </source>
</reference>
<dbReference type="Proteomes" id="UP001317705">
    <property type="component" value="Chromosome"/>
</dbReference>
<evidence type="ECO:0000256" key="2">
    <source>
        <dbReference type="ARBA" id="ARBA00023015"/>
    </source>
</evidence>
<dbReference type="PROSITE" id="PS50043">
    <property type="entry name" value="HTH_LUXR_2"/>
    <property type="match status" value="1"/>
</dbReference>
<dbReference type="InterPro" id="IPR039420">
    <property type="entry name" value="WalR-like"/>
</dbReference>
<dbReference type="SMART" id="SM00448">
    <property type="entry name" value="REC"/>
    <property type="match status" value="1"/>
</dbReference>
<dbReference type="SUPFAM" id="SSF52172">
    <property type="entry name" value="CheY-like"/>
    <property type="match status" value="1"/>
</dbReference>
<evidence type="ECO:0000313" key="9">
    <source>
        <dbReference type="Proteomes" id="UP001317705"/>
    </source>
</evidence>
<dbReference type="PANTHER" id="PTHR43214:SF41">
    <property type="entry name" value="NITRATE_NITRITE RESPONSE REGULATOR PROTEIN NARP"/>
    <property type="match status" value="1"/>
</dbReference>
<comment type="caution">
    <text evidence="5">Lacks conserved residue(s) required for the propagation of feature annotation.</text>
</comment>
<keyword evidence="3 8" id="KW-0238">DNA-binding</keyword>
<dbReference type="GO" id="GO:0003677">
    <property type="term" value="F:DNA binding"/>
    <property type="evidence" value="ECO:0007669"/>
    <property type="project" value="UniProtKB-KW"/>
</dbReference>
<evidence type="ECO:0000259" key="6">
    <source>
        <dbReference type="PROSITE" id="PS50043"/>
    </source>
</evidence>
<keyword evidence="9" id="KW-1185">Reference proteome</keyword>
<dbReference type="Pfam" id="PF00196">
    <property type="entry name" value="GerE"/>
    <property type="match status" value="1"/>
</dbReference>
<dbReference type="InterPro" id="IPR016032">
    <property type="entry name" value="Sig_transdc_resp-reg_C-effctor"/>
</dbReference>
<dbReference type="PROSITE" id="PS50110">
    <property type="entry name" value="RESPONSE_REGULATORY"/>
    <property type="match status" value="1"/>
</dbReference>
<dbReference type="PANTHER" id="PTHR43214">
    <property type="entry name" value="TWO-COMPONENT RESPONSE REGULATOR"/>
    <property type="match status" value="1"/>
</dbReference>
<dbReference type="Pfam" id="PF00072">
    <property type="entry name" value="Response_reg"/>
    <property type="match status" value="1"/>
</dbReference>
<feature type="domain" description="HTH luxR-type" evidence="6">
    <location>
        <begin position="147"/>
        <end position="212"/>
    </location>
</feature>
<dbReference type="InterPro" id="IPR058245">
    <property type="entry name" value="NreC/VraR/RcsB-like_REC"/>
</dbReference>
<keyword evidence="1" id="KW-0597">Phosphoprotein</keyword>
<evidence type="ECO:0000259" key="7">
    <source>
        <dbReference type="PROSITE" id="PS50110"/>
    </source>
</evidence>
<organism evidence="8 9">
    <name type="scientific">Geotalea uraniireducens</name>
    <dbReference type="NCBI Taxonomy" id="351604"/>
    <lineage>
        <taxon>Bacteria</taxon>
        <taxon>Pseudomonadati</taxon>
        <taxon>Thermodesulfobacteriota</taxon>
        <taxon>Desulfuromonadia</taxon>
        <taxon>Geobacterales</taxon>
        <taxon>Geobacteraceae</taxon>
        <taxon>Geotalea</taxon>
    </lineage>
</organism>
<sequence length="216" mass="24021">MTLRVLLADDYRLFRESVRSLLEQDSLITVVGDAATGREALELARRDRPHVVLMEVMMPEMSGIDATRIIKRELPDVMVLGFSMRQETTYVVEMLKAGASGYLLKKLATPSELGQAIRVAAEGEIYFGQRIPHILVKQYFWRLAEEAAAGAPVLGAKERQLLGLIAAGESCKEISFSLGVSVRTVEARRARIMKKLNLRSVAELIKYALREGLASM</sequence>
<evidence type="ECO:0000313" key="8">
    <source>
        <dbReference type="EMBL" id="BDV43618.1"/>
    </source>
</evidence>
<dbReference type="InterPro" id="IPR011006">
    <property type="entry name" value="CheY-like_superfamily"/>
</dbReference>
<dbReference type="SMART" id="SM00421">
    <property type="entry name" value="HTH_LUXR"/>
    <property type="match status" value="1"/>
</dbReference>
<keyword evidence="4" id="KW-0804">Transcription</keyword>
<evidence type="ECO:0000256" key="5">
    <source>
        <dbReference type="PROSITE-ProRule" id="PRU00169"/>
    </source>
</evidence>
<evidence type="ECO:0000256" key="3">
    <source>
        <dbReference type="ARBA" id="ARBA00023125"/>
    </source>
</evidence>
<dbReference type="CDD" id="cd06170">
    <property type="entry name" value="LuxR_C_like"/>
    <property type="match status" value="1"/>
</dbReference>
<dbReference type="RefSeq" id="WP_281999744.1">
    <property type="nucleotide sequence ID" value="NZ_AP027151.1"/>
</dbReference>
<dbReference type="SUPFAM" id="SSF46894">
    <property type="entry name" value="C-terminal effector domain of the bipartite response regulators"/>
    <property type="match status" value="1"/>
</dbReference>